<protein>
    <submittedName>
        <fullName evidence="1">Uncharacterized protein</fullName>
    </submittedName>
</protein>
<organism evidence="1 2">
    <name type="scientific">Halobacterium jilantaiense</name>
    <dbReference type="NCBI Taxonomy" id="355548"/>
    <lineage>
        <taxon>Archaea</taxon>
        <taxon>Methanobacteriati</taxon>
        <taxon>Methanobacteriota</taxon>
        <taxon>Stenosarchaea group</taxon>
        <taxon>Halobacteria</taxon>
        <taxon>Halobacteriales</taxon>
        <taxon>Halobacteriaceae</taxon>
        <taxon>Halobacterium</taxon>
    </lineage>
</organism>
<dbReference type="STRING" id="355548.SAMN04487945_1042"/>
<dbReference type="Proteomes" id="UP000198518">
    <property type="component" value="Unassembled WGS sequence"/>
</dbReference>
<name>A0A1I0NPL5_9EURY</name>
<evidence type="ECO:0000313" key="1">
    <source>
        <dbReference type="EMBL" id="SEW03309.1"/>
    </source>
</evidence>
<proteinExistence type="predicted"/>
<keyword evidence="2" id="KW-1185">Reference proteome</keyword>
<dbReference type="AlphaFoldDB" id="A0A1I0NPL5"/>
<evidence type="ECO:0000313" key="2">
    <source>
        <dbReference type="Proteomes" id="UP000198518"/>
    </source>
</evidence>
<sequence length="182" mass="21210">MSVHIEFKEELEGLSSELNIWSLADIRMPTRVEINGDCVPPQGEMNRPGKYNDLYSIYIVIKKITEFLSSSEEVTRFLRARRPVDDELRFEKLDESRVRIDWGYHPHYEHTEVVGRDALASEVLATGREYIQFAREVVFPYGEANPDWAGEYGKIYQLDQDREFIDELEAVLDEFEAADTPE</sequence>
<dbReference type="RefSeq" id="WP_177170775.1">
    <property type="nucleotide sequence ID" value="NZ_FOJA01000001.1"/>
</dbReference>
<accession>A0A1I0NPL5</accession>
<reference evidence="1 2" key="1">
    <citation type="submission" date="2016-10" db="EMBL/GenBank/DDBJ databases">
        <authorList>
            <person name="de Groot N.N."/>
        </authorList>
    </citation>
    <scope>NUCLEOTIDE SEQUENCE [LARGE SCALE GENOMIC DNA]</scope>
    <source>
        <strain evidence="1 2">CGMCC 1.5337</strain>
    </source>
</reference>
<gene>
    <name evidence="1" type="ORF">SAMN04487945_1042</name>
</gene>
<dbReference type="EMBL" id="FOJA01000001">
    <property type="protein sequence ID" value="SEW03309.1"/>
    <property type="molecule type" value="Genomic_DNA"/>
</dbReference>